<accession>A0A498RC32</accession>
<dbReference type="PANTHER" id="PTHR43790">
    <property type="entry name" value="CARBOHYDRATE TRANSPORT ATP-BINDING PROTEIN MG119-RELATED"/>
    <property type="match status" value="1"/>
</dbReference>
<dbReference type="InterPro" id="IPR050107">
    <property type="entry name" value="ABC_carbohydrate_import_ATPase"/>
</dbReference>
<proteinExistence type="predicted"/>
<evidence type="ECO:0000256" key="6">
    <source>
        <dbReference type="ARBA" id="ARBA00022741"/>
    </source>
</evidence>
<keyword evidence="6" id="KW-0547">Nucleotide-binding</keyword>
<keyword evidence="7" id="KW-0067">ATP-binding</keyword>
<evidence type="ECO:0000256" key="3">
    <source>
        <dbReference type="ARBA" id="ARBA00022475"/>
    </source>
</evidence>
<organism evidence="11 12">
    <name type="scientific">Lucifera butyrica</name>
    <dbReference type="NCBI Taxonomy" id="1351585"/>
    <lineage>
        <taxon>Bacteria</taxon>
        <taxon>Bacillati</taxon>
        <taxon>Bacillota</taxon>
        <taxon>Negativicutes</taxon>
        <taxon>Veillonellales</taxon>
        <taxon>Veillonellaceae</taxon>
        <taxon>Lucifera</taxon>
    </lineage>
</organism>
<dbReference type="InterPro" id="IPR027417">
    <property type="entry name" value="P-loop_NTPase"/>
</dbReference>
<evidence type="ECO:0000256" key="5">
    <source>
        <dbReference type="ARBA" id="ARBA00022737"/>
    </source>
</evidence>
<keyword evidence="4" id="KW-0762">Sugar transport</keyword>
<gene>
    <name evidence="11" type="ORF">LUCI_4360</name>
</gene>
<comment type="subcellular location">
    <subcellularLocation>
        <location evidence="1">Cell membrane</location>
        <topology evidence="1">Peripheral membrane protein</topology>
    </subcellularLocation>
</comment>
<keyword evidence="2" id="KW-0813">Transport</keyword>
<dbReference type="InterPro" id="IPR003593">
    <property type="entry name" value="AAA+_ATPase"/>
</dbReference>
<feature type="domain" description="ABC transporter" evidence="10">
    <location>
        <begin position="255"/>
        <end position="495"/>
    </location>
</feature>
<dbReference type="SUPFAM" id="SSF52540">
    <property type="entry name" value="P-loop containing nucleoside triphosphate hydrolases"/>
    <property type="match status" value="2"/>
</dbReference>
<dbReference type="Proteomes" id="UP000277811">
    <property type="component" value="Unassembled WGS sequence"/>
</dbReference>
<evidence type="ECO:0000256" key="4">
    <source>
        <dbReference type="ARBA" id="ARBA00022597"/>
    </source>
</evidence>
<dbReference type="CDD" id="cd03215">
    <property type="entry name" value="ABC_Carb_Monos_II"/>
    <property type="match status" value="1"/>
</dbReference>
<feature type="domain" description="ABC transporter" evidence="10">
    <location>
        <begin position="6"/>
        <end position="244"/>
    </location>
</feature>
<dbReference type="RefSeq" id="WP_165866105.1">
    <property type="nucleotide sequence ID" value="NZ_UPPP01000105.1"/>
</dbReference>
<dbReference type="Gene3D" id="3.40.50.300">
    <property type="entry name" value="P-loop containing nucleotide triphosphate hydrolases"/>
    <property type="match status" value="2"/>
</dbReference>
<reference evidence="11 12" key="1">
    <citation type="submission" date="2018-06" db="EMBL/GenBank/DDBJ databases">
        <authorList>
            <person name="Strepis N."/>
        </authorList>
    </citation>
    <scope>NUCLEOTIDE SEQUENCE [LARGE SCALE GENOMIC DNA]</scope>
    <source>
        <strain evidence="11">LUCI</strain>
    </source>
</reference>
<evidence type="ECO:0000256" key="9">
    <source>
        <dbReference type="ARBA" id="ARBA00023136"/>
    </source>
</evidence>
<keyword evidence="5" id="KW-0677">Repeat</keyword>
<evidence type="ECO:0000313" key="11">
    <source>
        <dbReference type="EMBL" id="VBB09074.1"/>
    </source>
</evidence>
<keyword evidence="12" id="KW-1185">Reference proteome</keyword>
<dbReference type="AlphaFoldDB" id="A0A498RC32"/>
<dbReference type="PANTHER" id="PTHR43790:SF3">
    <property type="entry name" value="D-ALLOSE IMPORT ATP-BINDING PROTEIN ALSA-RELATED"/>
    <property type="match status" value="1"/>
</dbReference>
<sequence>MDAAYLVMKNIEKHFPGVQALKGVHLSVRAGEVHGLLGENGAGKSTLMKILDGIYSPDQGEIFINGASHSKMTPEKAQSLGVGFVHQELNLADSLSAAENIYMGRLPYKNKQFGIVDKKKLYQDSERILQILGSTIKPDDLVENLSTAQKQVLEIAKAISLDARIIIFDEPTTSLGNKDVTTLFNIIGTLREQGVAVIYISHRLQEVFDICDRATVLRDGQYIGTVDVKSVSQEQLITMMVGRDITELFPKEQILAGEVLFEVNDLTDYAGKVKHISFQARRGEIVGFAGLVGAGRTEAMRLLFGVDPMYTGDIKVKGQRVKIKAPGDAIKNGICFLSEDRKQQGLSLIMSVADNINLTNMQDGILKHKMLKATAEKYRKNLNIKTASIDTQVANLSGGNQQKVVLAKWLNTDSEIFIFDEPTKGIDVGAKTEIYQIMNRLVGESKTVVIISSELPELLGMADRIYVMCEGRITGEVARGEATQEIIMTLATVGGSNDERKAQ</sequence>
<dbReference type="InterPro" id="IPR003439">
    <property type="entry name" value="ABC_transporter-like_ATP-bd"/>
</dbReference>
<dbReference type="FunFam" id="3.40.50.300:FF:000127">
    <property type="entry name" value="Ribose import ATP-binding protein RbsA"/>
    <property type="match status" value="1"/>
</dbReference>
<dbReference type="GO" id="GO:0016887">
    <property type="term" value="F:ATP hydrolysis activity"/>
    <property type="evidence" value="ECO:0007669"/>
    <property type="project" value="InterPro"/>
</dbReference>
<keyword evidence="8" id="KW-1278">Translocase</keyword>
<dbReference type="InterPro" id="IPR017871">
    <property type="entry name" value="ABC_transporter-like_CS"/>
</dbReference>
<dbReference type="SMART" id="SM00382">
    <property type="entry name" value="AAA"/>
    <property type="match status" value="2"/>
</dbReference>
<keyword evidence="3" id="KW-1003">Cell membrane</keyword>
<dbReference type="GO" id="GO:0005524">
    <property type="term" value="F:ATP binding"/>
    <property type="evidence" value="ECO:0007669"/>
    <property type="project" value="UniProtKB-KW"/>
</dbReference>
<protein>
    <submittedName>
        <fullName evidence="11">Abc transporter</fullName>
    </submittedName>
</protein>
<dbReference type="PROSITE" id="PS50893">
    <property type="entry name" value="ABC_TRANSPORTER_2"/>
    <property type="match status" value="2"/>
</dbReference>
<dbReference type="Pfam" id="PF00005">
    <property type="entry name" value="ABC_tran"/>
    <property type="match status" value="2"/>
</dbReference>
<dbReference type="PROSITE" id="PS00211">
    <property type="entry name" value="ABC_TRANSPORTER_1"/>
    <property type="match status" value="1"/>
</dbReference>
<dbReference type="GO" id="GO:0005886">
    <property type="term" value="C:plasma membrane"/>
    <property type="evidence" value="ECO:0007669"/>
    <property type="project" value="UniProtKB-SubCell"/>
</dbReference>
<dbReference type="EMBL" id="UPPP01000105">
    <property type="protein sequence ID" value="VBB09074.1"/>
    <property type="molecule type" value="Genomic_DNA"/>
</dbReference>
<name>A0A498RC32_9FIRM</name>
<evidence type="ECO:0000259" key="10">
    <source>
        <dbReference type="PROSITE" id="PS50893"/>
    </source>
</evidence>
<dbReference type="CDD" id="cd03216">
    <property type="entry name" value="ABC_Carb_Monos_I"/>
    <property type="match status" value="1"/>
</dbReference>
<evidence type="ECO:0000256" key="1">
    <source>
        <dbReference type="ARBA" id="ARBA00004202"/>
    </source>
</evidence>
<evidence type="ECO:0000256" key="7">
    <source>
        <dbReference type="ARBA" id="ARBA00022840"/>
    </source>
</evidence>
<keyword evidence="9" id="KW-0472">Membrane</keyword>
<evidence type="ECO:0000256" key="2">
    <source>
        <dbReference type="ARBA" id="ARBA00022448"/>
    </source>
</evidence>
<evidence type="ECO:0000313" key="12">
    <source>
        <dbReference type="Proteomes" id="UP000277811"/>
    </source>
</evidence>
<evidence type="ECO:0000256" key="8">
    <source>
        <dbReference type="ARBA" id="ARBA00022967"/>
    </source>
</evidence>